<sequence length="59" mass="6589">MAGTAVFRVSWAKVSPEHLVQQSYVSVWFLCGVSATALCMSKLHTPQCHKSCKPRRSHD</sequence>
<proteinExistence type="predicted"/>
<reference evidence="1" key="2">
    <citation type="journal article" date="2015" name="Fish Shellfish Immunol.">
        <title>Early steps in the European eel (Anguilla anguilla)-Vibrio vulnificus interaction in the gills: Role of the RtxA13 toxin.</title>
        <authorList>
            <person name="Callol A."/>
            <person name="Pajuelo D."/>
            <person name="Ebbesson L."/>
            <person name="Teles M."/>
            <person name="MacKenzie S."/>
            <person name="Amaro C."/>
        </authorList>
    </citation>
    <scope>NUCLEOTIDE SEQUENCE</scope>
</reference>
<reference evidence="1" key="1">
    <citation type="submission" date="2014-11" db="EMBL/GenBank/DDBJ databases">
        <authorList>
            <person name="Amaro Gonzalez C."/>
        </authorList>
    </citation>
    <scope>NUCLEOTIDE SEQUENCE</scope>
</reference>
<protein>
    <submittedName>
        <fullName evidence="1">Uncharacterized protein</fullName>
    </submittedName>
</protein>
<accession>A0A0E9P9H8</accession>
<organism evidence="1">
    <name type="scientific">Anguilla anguilla</name>
    <name type="common">European freshwater eel</name>
    <name type="synonym">Muraena anguilla</name>
    <dbReference type="NCBI Taxonomy" id="7936"/>
    <lineage>
        <taxon>Eukaryota</taxon>
        <taxon>Metazoa</taxon>
        <taxon>Chordata</taxon>
        <taxon>Craniata</taxon>
        <taxon>Vertebrata</taxon>
        <taxon>Euteleostomi</taxon>
        <taxon>Actinopterygii</taxon>
        <taxon>Neopterygii</taxon>
        <taxon>Teleostei</taxon>
        <taxon>Anguilliformes</taxon>
        <taxon>Anguillidae</taxon>
        <taxon>Anguilla</taxon>
    </lineage>
</organism>
<dbReference type="EMBL" id="GBXM01107276">
    <property type="protein sequence ID" value="JAH01301.1"/>
    <property type="molecule type" value="Transcribed_RNA"/>
</dbReference>
<dbReference type="AlphaFoldDB" id="A0A0E9P9H8"/>
<name>A0A0E9P9H8_ANGAN</name>
<evidence type="ECO:0000313" key="1">
    <source>
        <dbReference type="EMBL" id="JAH01301.1"/>
    </source>
</evidence>